<gene>
    <name evidence="3" type="ORF">GA0071312_1699</name>
    <name evidence="2" type="ORF">HLUCCO17_15900</name>
</gene>
<feature type="domain" description="AAA+ ATPase" evidence="1">
    <location>
        <begin position="43"/>
        <end position="289"/>
    </location>
</feature>
<protein>
    <submittedName>
        <fullName evidence="2">AAA domain</fullName>
    </submittedName>
    <submittedName>
        <fullName evidence="3">ATPase/GTPase, AAA15 family</fullName>
    </submittedName>
</protein>
<reference evidence="2 4" key="1">
    <citation type="submission" date="2015-09" db="EMBL/GenBank/DDBJ databases">
        <title>Identification and resolution of microdiversity through metagenomic sequencing of parallel consortia.</title>
        <authorList>
            <person name="Nelson W.C."/>
            <person name="Romine M.F."/>
            <person name="Lindemann S.R."/>
        </authorList>
    </citation>
    <scope>NUCLEOTIDE SEQUENCE [LARGE SCALE GENOMIC DNA]</scope>
    <source>
        <strain evidence="2">HL-109</strain>
    </source>
</reference>
<dbReference type="GO" id="GO:0005524">
    <property type="term" value="F:ATP binding"/>
    <property type="evidence" value="ECO:0007669"/>
    <property type="project" value="InterPro"/>
</dbReference>
<dbReference type="Pfam" id="PF13476">
    <property type="entry name" value="AAA_23"/>
    <property type="match status" value="1"/>
</dbReference>
<dbReference type="Pfam" id="PF13304">
    <property type="entry name" value="AAA_21"/>
    <property type="match status" value="1"/>
</dbReference>
<comment type="caution">
    <text evidence="2">The sequence shown here is derived from an EMBL/GenBank/DDBJ whole genome shotgun (WGS) entry which is preliminary data.</text>
</comment>
<evidence type="ECO:0000313" key="5">
    <source>
        <dbReference type="Proteomes" id="UP000182800"/>
    </source>
</evidence>
<dbReference type="SUPFAM" id="SSF52540">
    <property type="entry name" value="P-loop containing nucleoside triphosphate hydrolases"/>
    <property type="match status" value="1"/>
</dbReference>
<dbReference type="InterPro" id="IPR003593">
    <property type="entry name" value="AAA+_ATPase"/>
</dbReference>
<dbReference type="PATRIC" id="fig|1653334.4.peg.1235"/>
<dbReference type="RefSeq" id="WP_074444609.1">
    <property type="nucleotide sequence ID" value="NZ_FMBM01000002.1"/>
</dbReference>
<keyword evidence="5" id="KW-1185">Reference proteome</keyword>
<dbReference type="InterPro" id="IPR051396">
    <property type="entry name" value="Bact_Antivir_Def_Nuclease"/>
</dbReference>
<dbReference type="EMBL" id="FMBM01000002">
    <property type="protein sequence ID" value="SCC80773.1"/>
    <property type="molecule type" value="Genomic_DNA"/>
</dbReference>
<dbReference type="EMBL" id="LJSX01000033">
    <property type="protein sequence ID" value="KPQ09164.1"/>
    <property type="molecule type" value="Genomic_DNA"/>
</dbReference>
<accession>A0A0P7X395</accession>
<dbReference type="InterPro" id="IPR003959">
    <property type="entry name" value="ATPase_AAA_core"/>
</dbReference>
<evidence type="ECO:0000259" key="1">
    <source>
        <dbReference type="SMART" id="SM00382"/>
    </source>
</evidence>
<dbReference type="SMART" id="SM00382">
    <property type="entry name" value="AAA"/>
    <property type="match status" value="1"/>
</dbReference>
<evidence type="ECO:0000313" key="3">
    <source>
        <dbReference type="EMBL" id="SCC80773.1"/>
    </source>
</evidence>
<dbReference type="AlphaFoldDB" id="A0A0P7X395"/>
<dbReference type="PANTHER" id="PTHR43581:SF2">
    <property type="entry name" value="EXCINUCLEASE ATPASE SUBUNIT"/>
    <property type="match status" value="1"/>
</dbReference>
<dbReference type="InterPro" id="IPR038729">
    <property type="entry name" value="Rad50/SbcC_AAA"/>
</dbReference>
<dbReference type="PANTHER" id="PTHR43581">
    <property type="entry name" value="ATP/GTP PHOSPHATASE"/>
    <property type="match status" value="1"/>
</dbReference>
<dbReference type="InterPro" id="IPR027417">
    <property type="entry name" value="P-loop_NTPase"/>
</dbReference>
<reference evidence="3 5" key="2">
    <citation type="submission" date="2016-08" db="EMBL/GenBank/DDBJ databases">
        <authorList>
            <person name="Varghese N."/>
            <person name="Submissions Spin"/>
        </authorList>
    </citation>
    <scope>NUCLEOTIDE SEQUENCE [LARGE SCALE GENOMIC DNA]</scope>
    <source>
        <strain evidence="3 5">HL-109</strain>
    </source>
</reference>
<proteinExistence type="predicted"/>
<name>A0A0P7X395_9HYPH</name>
<organism evidence="2 4">
    <name type="scientific">Saliniramus fredricksonii</name>
    <dbReference type="NCBI Taxonomy" id="1653334"/>
    <lineage>
        <taxon>Bacteria</taxon>
        <taxon>Pseudomonadati</taxon>
        <taxon>Pseudomonadota</taxon>
        <taxon>Alphaproteobacteria</taxon>
        <taxon>Hyphomicrobiales</taxon>
        <taxon>Salinarimonadaceae</taxon>
        <taxon>Saliniramus</taxon>
    </lineage>
</organism>
<dbReference type="Proteomes" id="UP000182800">
    <property type="component" value="Unassembled WGS sequence"/>
</dbReference>
<dbReference type="GO" id="GO:0016887">
    <property type="term" value="F:ATP hydrolysis activity"/>
    <property type="evidence" value="ECO:0007669"/>
    <property type="project" value="InterPro"/>
</dbReference>
<evidence type="ECO:0000313" key="2">
    <source>
        <dbReference type="EMBL" id="KPQ09164.1"/>
    </source>
</evidence>
<evidence type="ECO:0000313" key="4">
    <source>
        <dbReference type="Proteomes" id="UP000050497"/>
    </source>
</evidence>
<dbReference type="GO" id="GO:0006302">
    <property type="term" value="P:double-strand break repair"/>
    <property type="evidence" value="ECO:0007669"/>
    <property type="project" value="InterPro"/>
</dbReference>
<dbReference type="Proteomes" id="UP000050497">
    <property type="component" value="Unassembled WGS sequence"/>
</dbReference>
<dbReference type="Gene3D" id="3.40.50.300">
    <property type="entry name" value="P-loop containing nucleotide triphosphate hydrolases"/>
    <property type="match status" value="1"/>
</dbReference>
<dbReference type="OrthoDB" id="8255524at2"/>
<sequence length="489" mass="55637">MKLSPNEVASELERVHANQYRQFIKKVRLKNVRGFADESIEFKNPVTALVGTNGGGKSTILGAAALSYKNIRPGQFFPKAFIGDESMSDWSVEIELVDKNIAKDRIITRTARFSQSKWRRDGFQDRPVEYIEIQRTVPAGELTRFRKFLSGDPEKFEIRNLGIDTIKYASAVLDKSIEHYRVVVSRENKLIKMYVGATSGEIGYSQFHFGAGEASVIETIDRIESAPDNSLILIEEVENGLHPVAVRLFVQYLQNAAKRKKLQIIFTTHSQEAVDQLPSEAVWASINKRAWNGKLSIESLRAITGNIPNTRTIYVEDDFVKEWVENAIGRYGNGLAESTKVFSAGGYPNVVKVSQFHNENPTIRVPSIALVDGDVSKDEDISLPDSARFIGYDVPERTVFDYIYSNMDDLISLIRQRCFLSRFDEYRIKREIESVRNSACDPHIIFSSLSEKLDFVSSIYIRAGMIDLFNEKNHEFWREIIEFISEISE</sequence>